<dbReference type="GO" id="GO:0022627">
    <property type="term" value="C:cytosolic small ribosomal subunit"/>
    <property type="evidence" value="ECO:0007669"/>
    <property type="project" value="TreeGrafter"/>
</dbReference>
<evidence type="ECO:0000313" key="8">
    <source>
        <dbReference type="EMBL" id="BBM36129.1"/>
    </source>
</evidence>
<dbReference type="GO" id="GO:0006412">
    <property type="term" value="P:translation"/>
    <property type="evidence" value="ECO:0007669"/>
    <property type="project" value="UniProtKB-UniRule"/>
</dbReference>
<dbReference type="RefSeq" id="WP_006807350.1">
    <property type="nucleotide sequence ID" value="NZ_AP019822.1"/>
</dbReference>
<dbReference type="HAMAP" id="MF_00532_B">
    <property type="entry name" value="Ribosomal_uS9_B"/>
    <property type="match status" value="1"/>
</dbReference>
<accession>A0A510J9W7</accession>
<feature type="region of interest" description="Disordered" evidence="7">
    <location>
        <begin position="113"/>
        <end position="132"/>
    </location>
</feature>
<dbReference type="Proteomes" id="UP000321606">
    <property type="component" value="Chromosome"/>
</dbReference>
<feature type="compositionally biased region" description="Basic residues" evidence="7">
    <location>
        <begin position="117"/>
        <end position="132"/>
    </location>
</feature>
<keyword evidence="2 5" id="KW-0689">Ribosomal protein</keyword>
<evidence type="ECO:0000256" key="4">
    <source>
        <dbReference type="ARBA" id="ARBA00035259"/>
    </source>
</evidence>
<dbReference type="EMBL" id="AP019822">
    <property type="protein sequence ID" value="BBM36129.1"/>
    <property type="molecule type" value="Genomic_DNA"/>
</dbReference>
<dbReference type="FunFam" id="3.30.230.10:FF:000001">
    <property type="entry name" value="30S ribosomal protein S9"/>
    <property type="match status" value="1"/>
</dbReference>
<dbReference type="InterPro" id="IPR020568">
    <property type="entry name" value="Ribosomal_Su5_D2-typ_SF"/>
</dbReference>
<name>A0A510J9W7_9FUSO</name>
<evidence type="ECO:0000256" key="2">
    <source>
        <dbReference type="ARBA" id="ARBA00022980"/>
    </source>
</evidence>
<evidence type="ECO:0000313" key="9">
    <source>
        <dbReference type="Proteomes" id="UP000321606"/>
    </source>
</evidence>
<dbReference type="PROSITE" id="PS00360">
    <property type="entry name" value="RIBOSOMAL_S9"/>
    <property type="match status" value="1"/>
</dbReference>
<evidence type="ECO:0000256" key="6">
    <source>
        <dbReference type="RuleBase" id="RU003815"/>
    </source>
</evidence>
<dbReference type="PANTHER" id="PTHR21569:SF1">
    <property type="entry name" value="SMALL RIBOSOMAL SUBUNIT PROTEIN US9M"/>
    <property type="match status" value="1"/>
</dbReference>
<gene>
    <name evidence="5" type="primary">rpsI</name>
    <name evidence="8" type="ORF">JCM16774_1061</name>
</gene>
<dbReference type="InterPro" id="IPR014721">
    <property type="entry name" value="Ribsml_uS5_D2-typ_fold_subgr"/>
</dbReference>
<evidence type="ECO:0000256" key="7">
    <source>
        <dbReference type="SAM" id="MobiDB-lite"/>
    </source>
</evidence>
<protein>
    <recommendedName>
        <fullName evidence="4 5">Small ribosomal subunit protein uS9</fullName>
    </recommendedName>
</protein>
<dbReference type="GO" id="GO:0003735">
    <property type="term" value="F:structural constituent of ribosome"/>
    <property type="evidence" value="ECO:0007669"/>
    <property type="project" value="InterPro"/>
</dbReference>
<keyword evidence="3 5" id="KW-0687">Ribonucleoprotein</keyword>
<comment type="similarity">
    <text evidence="1 5 6">Belongs to the universal ribosomal protein uS9 family.</text>
</comment>
<dbReference type="InterPro" id="IPR000754">
    <property type="entry name" value="Ribosomal_uS9"/>
</dbReference>
<dbReference type="InterPro" id="IPR023035">
    <property type="entry name" value="Ribosomal_uS9_bac/plastid"/>
</dbReference>
<dbReference type="KEGG" id="lgo:JCM16774_1061"/>
<evidence type="ECO:0000256" key="1">
    <source>
        <dbReference type="ARBA" id="ARBA00005251"/>
    </source>
</evidence>
<dbReference type="InterPro" id="IPR020574">
    <property type="entry name" value="Ribosomal_uS9_CS"/>
</dbReference>
<dbReference type="Pfam" id="PF00380">
    <property type="entry name" value="Ribosomal_S9"/>
    <property type="match status" value="1"/>
</dbReference>
<evidence type="ECO:0000256" key="5">
    <source>
        <dbReference type="HAMAP-Rule" id="MF_00532"/>
    </source>
</evidence>
<proteinExistence type="inferred from homology"/>
<dbReference type="OrthoDB" id="9803965at2"/>
<dbReference type="AlphaFoldDB" id="A0A510J9W7"/>
<evidence type="ECO:0000256" key="3">
    <source>
        <dbReference type="ARBA" id="ARBA00023274"/>
    </source>
</evidence>
<dbReference type="Gene3D" id="3.30.230.10">
    <property type="match status" value="1"/>
</dbReference>
<reference evidence="8 9" key="1">
    <citation type="submission" date="2019-07" db="EMBL/GenBank/DDBJ databases">
        <title>Complete Genome Sequence of Leptotrichia goodfellowii Strain JCM 16774.</title>
        <authorList>
            <person name="Watanabe S."/>
            <person name="Cui L."/>
        </authorList>
    </citation>
    <scope>NUCLEOTIDE SEQUENCE [LARGE SCALE GENOMIC DNA]</scope>
    <source>
        <strain evidence="8 9">JCM16774</strain>
    </source>
</reference>
<dbReference type="PANTHER" id="PTHR21569">
    <property type="entry name" value="RIBOSOMAL PROTEIN S9"/>
    <property type="match status" value="1"/>
</dbReference>
<dbReference type="GO" id="GO:0003723">
    <property type="term" value="F:RNA binding"/>
    <property type="evidence" value="ECO:0007669"/>
    <property type="project" value="TreeGrafter"/>
</dbReference>
<dbReference type="STRING" id="714315.GCA_000516535_01053"/>
<organism evidence="8 9">
    <name type="scientific">Pseudoleptotrichia goodfellowii</name>
    <dbReference type="NCBI Taxonomy" id="157692"/>
    <lineage>
        <taxon>Bacteria</taxon>
        <taxon>Fusobacteriati</taxon>
        <taxon>Fusobacteriota</taxon>
        <taxon>Fusobacteriia</taxon>
        <taxon>Fusobacteriales</taxon>
        <taxon>Leptotrichiaceae</taxon>
        <taxon>Pseudoleptotrichia</taxon>
    </lineage>
</organism>
<dbReference type="SUPFAM" id="SSF54211">
    <property type="entry name" value="Ribosomal protein S5 domain 2-like"/>
    <property type="match status" value="1"/>
</dbReference>
<dbReference type="NCBIfam" id="NF001099">
    <property type="entry name" value="PRK00132.1"/>
    <property type="match status" value="1"/>
</dbReference>
<sequence>MAEKIQYLGTGRRKTSVARVRLIPGTSGIEINGKDMREYFGGRELLAKIVEQPLELTETLNKYGVKVNVNGGGNTGQAGAIRHGVSRALVVADEELRGALKEAGFLTRDSRMVERKKYGKKKARRSPQFSKR</sequence>